<feature type="region of interest" description="Disordered" evidence="1">
    <location>
        <begin position="1"/>
        <end position="36"/>
    </location>
</feature>
<evidence type="ECO:0008006" key="4">
    <source>
        <dbReference type="Google" id="ProtNLM"/>
    </source>
</evidence>
<feature type="compositionally biased region" description="Basic and acidic residues" evidence="1">
    <location>
        <begin position="14"/>
        <end position="29"/>
    </location>
</feature>
<organism evidence="2 3">
    <name type="scientific">Halorientalis brevis</name>
    <dbReference type="NCBI Taxonomy" id="1126241"/>
    <lineage>
        <taxon>Archaea</taxon>
        <taxon>Methanobacteriati</taxon>
        <taxon>Methanobacteriota</taxon>
        <taxon>Stenosarchaea group</taxon>
        <taxon>Halobacteria</taxon>
        <taxon>Halobacteriales</taxon>
        <taxon>Haloarculaceae</taxon>
        <taxon>Halorientalis</taxon>
    </lineage>
</organism>
<evidence type="ECO:0000313" key="2">
    <source>
        <dbReference type="EMBL" id="MFD1588017.1"/>
    </source>
</evidence>
<accession>A0ABD6CCE8</accession>
<keyword evidence="3" id="KW-1185">Reference proteome</keyword>
<dbReference type="EMBL" id="JBHUDJ010000006">
    <property type="protein sequence ID" value="MFD1588017.1"/>
    <property type="molecule type" value="Genomic_DNA"/>
</dbReference>
<sequence>MSEQLSDHDDTDATTDHPADEPEVSTDHLDDMDDGCGCAEVWEHLSENRDGNASGDD</sequence>
<dbReference type="RefSeq" id="WP_247380195.1">
    <property type="nucleotide sequence ID" value="NZ_JALLGV010000008.1"/>
</dbReference>
<dbReference type="AlphaFoldDB" id="A0ABD6CCE8"/>
<reference evidence="2 3" key="1">
    <citation type="journal article" date="2019" name="Int. J. Syst. Evol. Microbiol.">
        <title>The Global Catalogue of Microorganisms (GCM) 10K type strain sequencing project: providing services to taxonomists for standard genome sequencing and annotation.</title>
        <authorList>
            <consortium name="The Broad Institute Genomics Platform"/>
            <consortium name="The Broad Institute Genome Sequencing Center for Infectious Disease"/>
            <person name="Wu L."/>
            <person name="Ma J."/>
        </authorList>
    </citation>
    <scope>NUCLEOTIDE SEQUENCE [LARGE SCALE GENOMIC DNA]</scope>
    <source>
        <strain evidence="2 3">CGMCC 1.12125</strain>
    </source>
</reference>
<proteinExistence type="predicted"/>
<protein>
    <recommendedName>
        <fullName evidence="4">CxxC motif protein</fullName>
    </recommendedName>
</protein>
<evidence type="ECO:0000256" key="1">
    <source>
        <dbReference type="SAM" id="MobiDB-lite"/>
    </source>
</evidence>
<evidence type="ECO:0000313" key="3">
    <source>
        <dbReference type="Proteomes" id="UP001597119"/>
    </source>
</evidence>
<comment type="caution">
    <text evidence="2">The sequence shown here is derived from an EMBL/GenBank/DDBJ whole genome shotgun (WGS) entry which is preliminary data.</text>
</comment>
<gene>
    <name evidence="2" type="ORF">ACFR9U_13600</name>
</gene>
<dbReference type="Proteomes" id="UP001597119">
    <property type="component" value="Unassembled WGS sequence"/>
</dbReference>
<name>A0ABD6CCE8_9EURY</name>